<gene>
    <name evidence="1" type="ORF">RCL2_000387600</name>
</gene>
<accession>A0A8H3L019</accession>
<comment type="caution">
    <text evidence="1">The sequence shown here is derived from an EMBL/GenBank/DDBJ whole genome shotgun (WGS) entry which is preliminary data.</text>
</comment>
<organism evidence="1 2">
    <name type="scientific">Rhizophagus clarus</name>
    <dbReference type="NCBI Taxonomy" id="94130"/>
    <lineage>
        <taxon>Eukaryota</taxon>
        <taxon>Fungi</taxon>
        <taxon>Fungi incertae sedis</taxon>
        <taxon>Mucoromycota</taxon>
        <taxon>Glomeromycotina</taxon>
        <taxon>Glomeromycetes</taxon>
        <taxon>Glomerales</taxon>
        <taxon>Glomeraceae</taxon>
        <taxon>Rhizophagus</taxon>
    </lineage>
</organism>
<proteinExistence type="predicted"/>
<name>A0A8H3L019_9GLOM</name>
<sequence>MLAGTPGNLVLGPHYSPVRLPDGTQRNGIFKNGKNVFNTKFFIHTEDKQRKIVTYFKTCKKQLVRLTLPMSEKRDSEDERKIKVPTSRLRRTRRRKISGPNGINEESPCAWLTEAI</sequence>
<dbReference type="AlphaFoldDB" id="A0A8H3L019"/>
<dbReference type="Proteomes" id="UP000615446">
    <property type="component" value="Unassembled WGS sequence"/>
</dbReference>
<evidence type="ECO:0000313" key="2">
    <source>
        <dbReference type="Proteomes" id="UP000615446"/>
    </source>
</evidence>
<evidence type="ECO:0000313" key="1">
    <source>
        <dbReference type="EMBL" id="GES76472.1"/>
    </source>
</evidence>
<dbReference type="EMBL" id="BLAL01000020">
    <property type="protein sequence ID" value="GES76472.1"/>
    <property type="molecule type" value="Genomic_DNA"/>
</dbReference>
<reference evidence="1" key="1">
    <citation type="submission" date="2019-10" db="EMBL/GenBank/DDBJ databases">
        <title>Conservation and host-specific expression of non-tandemly repeated heterogenous ribosome RNA gene in arbuscular mycorrhizal fungi.</title>
        <authorList>
            <person name="Maeda T."/>
            <person name="Kobayashi Y."/>
            <person name="Nakagawa T."/>
            <person name="Ezawa T."/>
            <person name="Yamaguchi K."/>
            <person name="Bino T."/>
            <person name="Nishimoto Y."/>
            <person name="Shigenobu S."/>
            <person name="Kawaguchi M."/>
        </authorList>
    </citation>
    <scope>NUCLEOTIDE SEQUENCE</scope>
    <source>
        <strain evidence="1">HR1</strain>
    </source>
</reference>
<protein>
    <submittedName>
        <fullName evidence="1">Uncharacterized protein</fullName>
    </submittedName>
</protein>